<evidence type="ECO:0000256" key="1">
    <source>
        <dbReference type="SAM" id="MobiDB-lite"/>
    </source>
</evidence>
<evidence type="ECO:0000313" key="2">
    <source>
        <dbReference type="EMBL" id="OGG15470.1"/>
    </source>
</evidence>
<organism evidence="2 3">
    <name type="scientific">Candidatus Gottesmanbacteria bacterium RIFCSPHIGHO2_02_FULL_39_11</name>
    <dbReference type="NCBI Taxonomy" id="1798382"/>
    <lineage>
        <taxon>Bacteria</taxon>
        <taxon>Candidatus Gottesmaniibacteriota</taxon>
    </lineage>
</organism>
<gene>
    <name evidence="2" type="ORF">A3D77_06495</name>
</gene>
<dbReference type="STRING" id="1798382.A3D77_06495"/>
<proteinExistence type="predicted"/>
<evidence type="ECO:0000313" key="3">
    <source>
        <dbReference type="Proteomes" id="UP000176923"/>
    </source>
</evidence>
<dbReference type="Proteomes" id="UP000176923">
    <property type="component" value="Unassembled WGS sequence"/>
</dbReference>
<reference evidence="2 3" key="1">
    <citation type="journal article" date="2016" name="Nat. Commun.">
        <title>Thousands of microbial genomes shed light on interconnected biogeochemical processes in an aquifer system.</title>
        <authorList>
            <person name="Anantharaman K."/>
            <person name="Brown C.T."/>
            <person name="Hug L.A."/>
            <person name="Sharon I."/>
            <person name="Castelle C.J."/>
            <person name="Probst A.J."/>
            <person name="Thomas B.C."/>
            <person name="Singh A."/>
            <person name="Wilkins M.J."/>
            <person name="Karaoz U."/>
            <person name="Brodie E.L."/>
            <person name="Williams K.H."/>
            <person name="Hubbard S.S."/>
            <person name="Banfield J.F."/>
        </authorList>
    </citation>
    <scope>NUCLEOTIDE SEQUENCE [LARGE SCALE GENOMIC DNA]</scope>
</reference>
<comment type="caution">
    <text evidence="2">The sequence shown here is derived from an EMBL/GenBank/DDBJ whole genome shotgun (WGS) entry which is preliminary data.</text>
</comment>
<dbReference type="EMBL" id="MFJL01000024">
    <property type="protein sequence ID" value="OGG15470.1"/>
    <property type="molecule type" value="Genomic_DNA"/>
</dbReference>
<dbReference type="AlphaFoldDB" id="A0A1F5ZSL9"/>
<sequence>MAETTSTTRRVTRRKTASATDAQPASLSISPIPPKSSAAIKIHVFDETISVLNKLKSEYEALEKEIGEMKNNWVKEQEEHKEQVSEEREQEKIAKSREEETYQYETDLKRRKVEDEFEARKREWETQLAAEKEERTKEKKELEDLRRRVMGFEEEKEKAIKDAATSIQKDLTAQFNNEKELSVQKHASEVALLKLKIENLQSDNERQRKEIDVLKSQIMKATEQVKEIAIQVVEARRPIVASSPKSSENTSA</sequence>
<accession>A0A1F5ZSL9</accession>
<name>A0A1F5ZSL9_9BACT</name>
<protein>
    <submittedName>
        <fullName evidence="2">Uncharacterized protein</fullName>
    </submittedName>
</protein>
<feature type="region of interest" description="Disordered" evidence="1">
    <location>
        <begin position="1"/>
        <end position="35"/>
    </location>
</feature>
<feature type="region of interest" description="Disordered" evidence="1">
    <location>
        <begin position="76"/>
        <end position="105"/>
    </location>
</feature>
<feature type="compositionally biased region" description="Low complexity" evidence="1">
    <location>
        <begin position="17"/>
        <end position="35"/>
    </location>
</feature>